<dbReference type="GO" id="GO:0016042">
    <property type="term" value="P:lipid catabolic process"/>
    <property type="evidence" value="ECO:0007669"/>
    <property type="project" value="UniProtKB-UniRule"/>
</dbReference>
<evidence type="ECO:0000256" key="4">
    <source>
        <dbReference type="PROSITE-ProRule" id="PRU01161"/>
    </source>
</evidence>
<comment type="caution">
    <text evidence="4">Lacks conserved residue(s) required for the propagation of feature annotation.</text>
</comment>
<dbReference type="GO" id="GO:0047499">
    <property type="term" value="F:calcium-independent phospholipase A2 activity"/>
    <property type="evidence" value="ECO:0007669"/>
    <property type="project" value="TreeGrafter"/>
</dbReference>
<comment type="caution">
    <text evidence="6">The sequence shown here is derived from an EMBL/GenBank/DDBJ whole genome shotgun (WGS) entry which is preliminary data.</text>
</comment>
<proteinExistence type="predicted"/>
<dbReference type="SUPFAM" id="SSF52151">
    <property type="entry name" value="FabD/lysophospholipase-like"/>
    <property type="match status" value="1"/>
</dbReference>
<keyword evidence="3 4" id="KW-0443">Lipid metabolism</keyword>
<feature type="domain" description="PNPLA" evidence="5">
    <location>
        <begin position="394"/>
        <end position="599"/>
    </location>
</feature>
<feature type="short sequence motif" description="GXSXG" evidence="4">
    <location>
        <begin position="434"/>
        <end position="438"/>
    </location>
</feature>
<dbReference type="GO" id="GO:0016020">
    <property type="term" value="C:membrane"/>
    <property type="evidence" value="ECO:0007669"/>
    <property type="project" value="TreeGrafter"/>
</dbReference>
<keyword evidence="1 4" id="KW-0378">Hydrolase</keyword>
<evidence type="ECO:0000313" key="6">
    <source>
        <dbReference type="EMBL" id="PPR04505.1"/>
    </source>
</evidence>
<dbReference type="Proteomes" id="UP000284842">
    <property type="component" value="Unassembled WGS sequence"/>
</dbReference>
<dbReference type="PROSITE" id="PS51635">
    <property type="entry name" value="PNPLA"/>
    <property type="match status" value="1"/>
</dbReference>
<organism evidence="6 7">
    <name type="scientific">Panaeolus cyanescens</name>
    <dbReference type="NCBI Taxonomy" id="181874"/>
    <lineage>
        <taxon>Eukaryota</taxon>
        <taxon>Fungi</taxon>
        <taxon>Dikarya</taxon>
        <taxon>Basidiomycota</taxon>
        <taxon>Agaricomycotina</taxon>
        <taxon>Agaricomycetes</taxon>
        <taxon>Agaricomycetidae</taxon>
        <taxon>Agaricales</taxon>
        <taxon>Agaricineae</taxon>
        <taxon>Galeropsidaceae</taxon>
        <taxon>Panaeolus</taxon>
    </lineage>
</organism>
<sequence>MSIVEIAKSSRPCKVYADSNDLVSEIWFKTDPVDKTFISRAIQLQLQTDSCDKGQSDLDTASTGWSGFELVIFSDLHATEPRSKDGKPLVWRSHGNRLDPLDEANSVSRHYGMVFNRRQDLLDALELGNVIGVRVCAKYAGWVNDARSGRLVAKVLHEDIFSPMSWTLYSQGTPDDIPISIENGVYSLIPTTTCHLASTTDEQVDVIWFTTPVLDKNIIPRIEDIQLFTHAHHEILPAYDTKGIWCWFDLVVLENASSTVPRVKDGRALVWRSHNIPRDATGEEEQIGSLLGRDDDLLGLVEPGNVIAVRACARFPGWELDAHTARLVVRISNKGAHRTVAEKKVDWKAVEHSNQKLRETLAKYLDNVTPVGVAPALSVETTLLAQELRTDRAYGVDGGGVRGISALHTIKALMGKLTGDPNAKPCEYFDMMAGTSTGGIIALMLGRLRMTVDQCIDVYNELSSKIFVGGIMSQAGSVSTTGALYSSQVLEDAIKGIVKEQTGDPDAPMLDPDQDACKVFVLSCRADNLSNSVATHLRTYINHNVEKSFDHYKIWEAARATSAAPTYFPRMKLDDYDALRLITGVDTDVRSTRLMGEARLHFGFARPFGCLVTIGAGMEPNVELPPEGTNVFNSVTSAAGVVKGMWELNTKGEHANQKAKNLCEPGVYYRFNVGEKIAQKRWVEKVEPSLFQRWFGGAQAAIEVQRVSAENWAKITIDLADYEHMDDFARITLRYLETEEKRVEECAKKLPPKRSLIQV</sequence>
<evidence type="ECO:0000256" key="1">
    <source>
        <dbReference type="ARBA" id="ARBA00022801"/>
    </source>
</evidence>
<dbReference type="PANTHER" id="PTHR24185:SF1">
    <property type="entry name" value="CALCIUM-INDEPENDENT PHOSPHOLIPASE A2-GAMMA"/>
    <property type="match status" value="1"/>
</dbReference>
<feature type="active site" description="Proton acceptor" evidence="4">
    <location>
        <position position="586"/>
    </location>
</feature>
<evidence type="ECO:0000313" key="7">
    <source>
        <dbReference type="Proteomes" id="UP000284842"/>
    </source>
</evidence>
<evidence type="ECO:0000256" key="3">
    <source>
        <dbReference type="ARBA" id="ARBA00023098"/>
    </source>
</evidence>
<dbReference type="EMBL" id="NHTK01000938">
    <property type="protein sequence ID" value="PPR04505.1"/>
    <property type="molecule type" value="Genomic_DNA"/>
</dbReference>
<dbReference type="Pfam" id="PF01734">
    <property type="entry name" value="Patatin"/>
    <property type="match status" value="1"/>
</dbReference>
<protein>
    <recommendedName>
        <fullName evidence="5">PNPLA domain-containing protein</fullName>
    </recommendedName>
</protein>
<dbReference type="InParanoid" id="A0A409YNB6"/>
<dbReference type="InterPro" id="IPR002641">
    <property type="entry name" value="PNPLA_dom"/>
</dbReference>
<dbReference type="GO" id="GO:0046486">
    <property type="term" value="P:glycerolipid metabolic process"/>
    <property type="evidence" value="ECO:0007669"/>
    <property type="project" value="UniProtKB-ARBA"/>
</dbReference>
<dbReference type="PANTHER" id="PTHR24185">
    <property type="entry name" value="CALCIUM-INDEPENDENT PHOSPHOLIPASE A2-GAMMA"/>
    <property type="match status" value="1"/>
</dbReference>
<evidence type="ECO:0000256" key="2">
    <source>
        <dbReference type="ARBA" id="ARBA00022963"/>
    </source>
</evidence>
<feature type="short sequence motif" description="GXGXXG" evidence="4">
    <location>
        <begin position="398"/>
        <end position="403"/>
    </location>
</feature>
<gene>
    <name evidence="6" type="ORF">CVT24_013111</name>
</gene>
<dbReference type="InterPro" id="IPR016035">
    <property type="entry name" value="Acyl_Trfase/lysoPLipase"/>
</dbReference>
<name>A0A409YNB6_9AGAR</name>
<reference evidence="6 7" key="1">
    <citation type="journal article" date="2018" name="Evol. Lett.">
        <title>Horizontal gene cluster transfer increased hallucinogenic mushroom diversity.</title>
        <authorList>
            <person name="Reynolds H.T."/>
            <person name="Vijayakumar V."/>
            <person name="Gluck-Thaler E."/>
            <person name="Korotkin H.B."/>
            <person name="Matheny P.B."/>
            <person name="Slot J.C."/>
        </authorList>
    </citation>
    <scope>NUCLEOTIDE SEQUENCE [LARGE SCALE GENOMIC DNA]</scope>
    <source>
        <strain evidence="6 7">2629</strain>
    </source>
</reference>
<keyword evidence="2 4" id="KW-0442">Lipid degradation</keyword>
<dbReference type="GO" id="GO:0019369">
    <property type="term" value="P:arachidonate metabolic process"/>
    <property type="evidence" value="ECO:0007669"/>
    <property type="project" value="TreeGrafter"/>
</dbReference>
<dbReference type="AlphaFoldDB" id="A0A409YNB6"/>
<keyword evidence="7" id="KW-1185">Reference proteome</keyword>
<dbReference type="OrthoDB" id="630895at2759"/>
<evidence type="ECO:0000259" key="5">
    <source>
        <dbReference type="PROSITE" id="PS51635"/>
    </source>
</evidence>
<dbReference type="Gene3D" id="3.40.1090.10">
    <property type="entry name" value="Cytosolic phospholipase A2 catalytic domain"/>
    <property type="match status" value="1"/>
</dbReference>
<dbReference type="STRING" id="181874.A0A409YNB6"/>
<feature type="active site" description="Nucleophile" evidence="4">
    <location>
        <position position="436"/>
    </location>
</feature>
<accession>A0A409YNB6</accession>